<gene>
    <name evidence="8" type="ORF">NL394_20720</name>
</gene>
<dbReference type="RefSeq" id="WP_021472935.1">
    <property type="nucleotide sequence ID" value="NZ_BDMH01000034.1"/>
</dbReference>
<keyword evidence="9" id="KW-1185">Reference proteome</keyword>
<dbReference type="SMART" id="SM00220">
    <property type="entry name" value="S_TKc"/>
    <property type="match status" value="1"/>
</dbReference>
<keyword evidence="5 8" id="KW-0418">Kinase</keyword>
<dbReference type="CDD" id="cd14014">
    <property type="entry name" value="STKc_PknB_like"/>
    <property type="match status" value="1"/>
</dbReference>
<evidence type="ECO:0000313" key="9">
    <source>
        <dbReference type="Proteomes" id="UP001163293"/>
    </source>
</evidence>
<evidence type="ECO:0000256" key="2">
    <source>
        <dbReference type="ARBA" id="ARBA00022527"/>
    </source>
</evidence>
<proteinExistence type="predicted"/>
<dbReference type="PANTHER" id="PTHR43289">
    <property type="entry name" value="MITOGEN-ACTIVATED PROTEIN KINASE KINASE KINASE 20-RELATED"/>
    <property type="match status" value="1"/>
</dbReference>
<evidence type="ECO:0000256" key="5">
    <source>
        <dbReference type="ARBA" id="ARBA00022777"/>
    </source>
</evidence>
<keyword evidence="6" id="KW-0067">ATP-binding</keyword>
<dbReference type="InterPro" id="IPR008271">
    <property type="entry name" value="Ser/Thr_kinase_AS"/>
</dbReference>
<feature type="domain" description="Protein kinase" evidence="7">
    <location>
        <begin position="43"/>
        <end position="296"/>
    </location>
</feature>
<name>A0AAX3EHJ1_PAEUR</name>
<keyword evidence="3" id="KW-0808">Transferase</keyword>
<accession>A0AAX3EHJ1</accession>
<dbReference type="PROSITE" id="PS00108">
    <property type="entry name" value="PROTEIN_KINASE_ST"/>
    <property type="match status" value="1"/>
</dbReference>
<sequence>MTAIIPAAGPLGSGTLPSSLHHEAMGSNVPVASGHDSLLGGRYSLGRWLGGGSEAHVYEALDARAGSVVAVKVFRETGRVRGGAFERELEIHKRLRNKNIVRLRDSGSLIADGEPHHYVVMDLVNGQDLRAVLREAPAGSGTTAAWMTDIANALAYLHRRGIVHNDVKPGNIMVPGHAGTGPAMLTDFGVAISPAHTARSSSSGTPHYMSPEAVCGEVPTAASDIYSLGLVTLECLTGTKAFPGPPLESMVARTLSEPRVPGTVRRRWSMALHAMTDPDPAGRPSAKQVAGMFRRLRWQG</sequence>
<evidence type="ECO:0000259" key="7">
    <source>
        <dbReference type="PROSITE" id="PS50011"/>
    </source>
</evidence>
<dbReference type="GO" id="GO:0005524">
    <property type="term" value="F:ATP binding"/>
    <property type="evidence" value="ECO:0007669"/>
    <property type="project" value="UniProtKB-KW"/>
</dbReference>
<evidence type="ECO:0000313" key="8">
    <source>
        <dbReference type="EMBL" id="UYV97421.1"/>
    </source>
</evidence>
<keyword evidence="4" id="KW-0547">Nucleotide-binding</keyword>
<reference evidence="8" key="1">
    <citation type="submission" date="2022-07" db="EMBL/GenBank/DDBJ databases">
        <authorList>
            <person name="Wu T."/>
        </authorList>
    </citation>
    <scope>NUCLEOTIDE SEQUENCE</scope>
    <source>
        <strain evidence="8">SD-1</strain>
    </source>
</reference>
<protein>
    <recommendedName>
        <fullName evidence="1">non-specific serine/threonine protein kinase</fullName>
        <ecNumber evidence="1">2.7.11.1</ecNumber>
    </recommendedName>
</protein>
<dbReference type="SUPFAM" id="SSF56112">
    <property type="entry name" value="Protein kinase-like (PK-like)"/>
    <property type="match status" value="1"/>
</dbReference>
<dbReference type="Gene3D" id="1.10.510.10">
    <property type="entry name" value="Transferase(Phosphotransferase) domain 1"/>
    <property type="match status" value="1"/>
</dbReference>
<dbReference type="AlphaFoldDB" id="A0AAX3EHJ1"/>
<evidence type="ECO:0000256" key="4">
    <source>
        <dbReference type="ARBA" id="ARBA00022741"/>
    </source>
</evidence>
<dbReference type="EC" id="2.7.11.1" evidence="1"/>
<dbReference type="InterPro" id="IPR011009">
    <property type="entry name" value="Kinase-like_dom_sf"/>
</dbReference>
<organism evidence="8 9">
    <name type="scientific">Paenarthrobacter ureafaciens</name>
    <dbReference type="NCBI Taxonomy" id="37931"/>
    <lineage>
        <taxon>Bacteria</taxon>
        <taxon>Bacillati</taxon>
        <taxon>Actinomycetota</taxon>
        <taxon>Actinomycetes</taxon>
        <taxon>Micrococcales</taxon>
        <taxon>Micrococcaceae</taxon>
        <taxon>Paenarthrobacter</taxon>
    </lineage>
</organism>
<dbReference type="Pfam" id="PF00069">
    <property type="entry name" value="Pkinase"/>
    <property type="match status" value="1"/>
</dbReference>
<evidence type="ECO:0000256" key="1">
    <source>
        <dbReference type="ARBA" id="ARBA00012513"/>
    </source>
</evidence>
<evidence type="ECO:0000256" key="6">
    <source>
        <dbReference type="ARBA" id="ARBA00022840"/>
    </source>
</evidence>
<dbReference type="InterPro" id="IPR000719">
    <property type="entry name" value="Prot_kinase_dom"/>
</dbReference>
<dbReference type="GO" id="GO:0004674">
    <property type="term" value="F:protein serine/threonine kinase activity"/>
    <property type="evidence" value="ECO:0007669"/>
    <property type="project" value="UniProtKB-KW"/>
</dbReference>
<dbReference type="PROSITE" id="PS50011">
    <property type="entry name" value="PROTEIN_KINASE_DOM"/>
    <property type="match status" value="1"/>
</dbReference>
<keyword evidence="2 8" id="KW-0723">Serine/threonine-protein kinase</keyword>
<evidence type="ECO:0000256" key="3">
    <source>
        <dbReference type="ARBA" id="ARBA00022679"/>
    </source>
</evidence>
<dbReference type="EMBL" id="CP101185">
    <property type="protein sequence ID" value="UYV97421.1"/>
    <property type="molecule type" value="Genomic_DNA"/>
</dbReference>
<dbReference type="PANTHER" id="PTHR43289:SF6">
    <property type="entry name" value="SERINE_THREONINE-PROTEIN KINASE NEKL-3"/>
    <property type="match status" value="1"/>
</dbReference>
<dbReference type="Proteomes" id="UP001163293">
    <property type="component" value="Chromosome"/>
</dbReference>